<evidence type="ECO:0000256" key="1">
    <source>
        <dbReference type="ARBA" id="ARBA00010923"/>
    </source>
</evidence>
<dbReference type="Pfam" id="PF01420">
    <property type="entry name" value="Methylase_S"/>
    <property type="match status" value="1"/>
</dbReference>
<dbReference type="EMBL" id="FZQB01000031">
    <property type="protein sequence ID" value="SNT76838.1"/>
    <property type="molecule type" value="Genomic_DNA"/>
</dbReference>
<evidence type="ECO:0000256" key="2">
    <source>
        <dbReference type="ARBA" id="ARBA00022747"/>
    </source>
</evidence>
<dbReference type="Proteomes" id="UP000198307">
    <property type="component" value="Unassembled WGS sequence"/>
</dbReference>
<dbReference type="CDD" id="cd17261">
    <property type="entry name" value="RMtype1_S_EcoKI-TRD2-CR2_like"/>
    <property type="match status" value="1"/>
</dbReference>
<dbReference type="CDD" id="cd17515">
    <property type="entry name" value="RMtype1_S_MjaORF132P_Sau1132ORF3780P-TRD1-CR1_like"/>
    <property type="match status" value="1"/>
</dbReference>
<proteinExistence type="inferred from homology"/>
<accession>A0A239Q3E9</accession>
<protein>
    <submittedName>
        <fullName evidence="5">Type I restriction enzyme, S subunit</fullName>
    </submittedName>
</protein>
<dbReference type="GO" id="GO:0003677">
    <property type="term" value="F:DNA binding"/>
    <property type="evidence" value="ECO:0007669"/>
    <property type="project" value="UniProtKB-KW"/>
</dbReference>
<sequence>MTDLPSGWVSTTLKEIAEWSSGGTPSRKRSDYFGGGIPWVKTGELTGKYIRETEESLSELGLKNSSAKIFAKGSVGIAMYGATIGKVSIWGIEASTNQACAVAQPIDGVASSEFLYHFLRSEKAALIKEGKGGAQPNISLGLLKEWPIPLPPLNEQRRIVEKIEAMFDEIDKGVESLQTARTALGLYRQSLLKSAFEGRLTADWRAQNADKLESPETLLARIKKERETRYKAALDTWQEALAKWRAGAEKGKKPTKPKRQAEFEFQAQENSSLWPTVRVEATLRAPLINGRSVKDKAGGFPVLRLTALKNGKIALSENKEGNWTEDEARPFLVEHEDIFLARGNGSKKLVGIGGRVMEKPMPVAFPDTMIRVRLDTSAVRPDFFLLAWNSWTVRSQIEEAARTTAGIYKINQDHVSGFTLPLPCLAEQAEITRILDARLEAADALEAEIDAALTRADALRQSILKKAFSGRLVPQDPEDEPASVLLERIKAERAKAPKSKRRKVRA</sequence>
<dbReference type="PANTHER" id="PTHR43140:SF1">
    <property type="entry name" value="TYPE I RESTRICTION ENZYME ECOKI SPECIFICITY SUBUNIT"/>
    <property type="match status" value="1"/>
</dbReference>
<reference evidence="5 6" key="1">
    <citation type="submission" date="2017-07" db="EMBL/GenBank/DDBJ databases">
        <authorList>
            <person name="Sun Z.S."/>
            <person name="Albrecht U."/>
            <person name="Echele G."/>
            <person name="Lee C.C."/>
        </authorList>
    </citation>
    <scope>NUCLEOTIDE SEQUENCE [LARGE SCALE GENOMIC DNA]</scope>
    <source>
        <strain evidence="5 6">DSM 14827</strain>
    </source>
</reference>
<comment type="similarity">
    <text evidence="1">Belongs to the type-I restriction system S methylase family.</text>
</comment>
<dbReference type="InterPro" id="IPR051212">
    <property type="entry name" value="Type-I_RE_S_subunit"/>
</dbReference>
<dbReference type="AlphaFoldDB" id="A0A239Q3E9"/>
<gene>
    <name evidence="5" type="ORF">SAMN05444959_1316</name>
</gene>
<dbReference type="OrthoDB" id="164285at2"/>
<feature type="domain" description="Type I restriction modification DNA specificity" evidence="4">
    <location>
        <begin position="5"/>
        <end position="172"/>
    </location>
</feature>
<evidence type="ECO:0000313" key="6">
    <source>
        <dbReference type="Proteomes" id="UP000198307"/>
    </source>
</evidence>
<dbReference type="SUPFAM" id="SSF116734">
    <property type="entry name" value="DNA methylase specificity domain"/>
    <property type="match status" value="2"/>
</dbReference>
<evidence type="ECO:0000313" key="5">
    <source>
        <dbReference type="EMBL" id="SNT76838.1"/>
    </source>
</evidence>
<organism evidence="5 6">
    <name type="scientific">Paracoccus seriniphilus</name>
    <dbReference type="NCBI Taxonomy" id="184748"/>
    <lineage>
        <taxon>Bacteria</taxon>
        <taxon>Pseudomonadati</taxon>
        <taxon>Pseudomonadota</taxon>
        <taxon>Alphaproteobacteria</taxon>
        <taxon>Rhodobacterales</taxon>
        <taxon>Paracoccaceae</taxon>
        <taxon>Paracoccus</taxon>
    </lineage>
</organism>
<dbReference type="PANTHER" id="PTHR43140">
    <property type="entry name" value="TYPE-1 RESTRICTION ENZYME ECOKI SPECIFICITY PROTEIN"/>
    <property type="match status" value="1"/>
</dbReference>
<dbReference type="Gene3D" id="3.90.220.20">
    <property type="entry name" value="DNA methylase specificity domains"/>
    <property type="match status" value="2"/>
</dbReference>
<dbReference type="RefSeq" id="WP_089346120.1">
    <property type="nucleotide sequence ID" value="NZ_CP067129.1"/>
</dbReference>
<keyword evidence="3" id="KW-0238">DNA-binding</keyword>
<keyword evidence="6" id="KW-1185">Reference proteome</keyword>
<dbReference type="InterPro" id="IPR000055">
    <property type="entry name" value="Restrct_endonuc_typeI_TRD"/>
</dbReference>
<evidence type="ECO:0000259" key="4">
    <source>
        <dbReference type="Pfam" id="PF01420"/>
    </source>
</evidence>
<dbReference type="InterPro" id="IPR044946">
    <property type="entry name" value="Restrct_endonuc_typeI_TRD_sf"/>
</dbReference>
<keyword evidence="2" id="KW-0680">Restriction system</keyword>
<name>A0A239Q3E9_9RHOB</name>
<dbReference type="GO" id="GO:0009307">
    <property type="term" value="P:DNA restriction-modification system"/>
    <property type="evidence" value="ECO:0007669"/>
    <property type="project" value="UniProtKB-KW"/>
</dbReference>
<evidence type="ECO:0000256" key="3">
    <source>
        <dbReference type="ARBA" id="ARBA00023125"/>
    </source>
</evidence>